<proteinExistence type="predicted"/>
<sequence>MVEAGRKNVSMDEFSTGSAREYRQQLTDLQQELERQRERNRDLERQLQHTAHTEIITYVEENPGATTPQIIQHIADTVPGRVVGHLDVLEEDTLMLDDERYYLCDSDEQRASHNG</sequence>
<comment type="caution">
    <text evidence="2">The sequence shown here is derived from an EMBL/GenBank/DDBJ whole genome shotgun (WGS) entry which is preliminary data.</text>
</comment>
<dbReference type="RefSeq" id="WP_371159022.1">
    <property type="nucleotide sequence ID" value="NZ_JBEDNX010000006.1"/>
</dbReference>
<evidence type="ECO:0000313" key="2">
    <source>
        <dbReference type="EMBL" id="MEZ3162324.1"/>
    </source>
</evidence>
<keyword evidence="3" id="KW-1185">Reference proteome</keyword>
<dbReference type="EMBL" id="JBEDNY010000001">
    <property type="protein sequence ID" value="MEZ3162324.1"/>
    <property type="molecule type" value="Genomic_DNA"/>
</dbReference>
<evidence type="ECO:0000313" key="3">
    <source>
        <dbReference type="Proteomes" id="UP001567572"/>
    </source>
</evidence>
<name>A0ABD5M181_9EURY</name>
<dbReference type="AlphaFoldDB" id="A0ABD5M181"/>
<dbReference type="Proteomes" id="UP001567572">
    <property type="component" value="Unassembled WGS sequence"/>
</dbReference>
<accession>A0ABD5M181</accession>
<reference evidence="2 3" key="1">
    <citation type="submission" date="2024-06" db="EMBL/GenBank/DDBJ databases">
        <title>Halorubrum miltondacostae sp. nov., a potential PHA producer isolated from an inland solar saltern in Rio Maior, Portugal.</title>
        <authorList>
            <person name="Albuquerque L."/>
            <person name="Viver T."/>
            <person name="Barroso C."/>
            <person name="Claudino R."/>
            <person name="Galvan M."/>
            <person name="Simoes G."/>
            <person name="Lobo Da Cunha A."/>
            <person name="Egas C."/>
        </authorList>
    </citation>
    <scope>NUCLEOTIDE SEQUENCE [LARGE SCALE GENOMIC DNA]</scope>
    <source>
        <strain evidence="2 3">RMP-11</strain>
    </source>
</reference>
<protein>
    <submittedName>
        <fullName evidence="2">Uncharacterized protein</fullName>
    </submittedName>
</protein>
<feature type="region of interest" description="Disordered" evidence="1">
    <location>
        <begin position="1"/>
        <end position="24"/>
    </location>
</feature>
<organism evidence="2 3">
    <name type="scientific">Halorubrum miltondacostae</name>
    <dbReference type="NCBI Taxonomy" id="3076378"/>
    <lineage>
        <taxon>Archaea</taxon>
        <taxon>Methanobacteriati</taxon>
        <taxon>Methanobacteriota</taxon>
        <taxon>Stenosarchaea group</taxon>
        <taxon>Halobacteria</taxon>
        <taxon>Halobacteriales</taxon>
        <taxon>Haloferacaceae</taxon>
        <taxon>Halorubrum</taxon>
    </lineage>
</organism>
<feature type="compositionally biased region" description="Basic and acidic residues" evidence="1">
    <location>
        <begin position="1"/>
        <end position="10"/>
    </location>
</feature>
<evidence type="ECO:0000256" key="1">
    <source>
        <dbReference type="SAM" id="MobiDB-lite"/>
    </source>
</evidence>
<gene>
    <name evidence="2" type="ORF">ABNG04_00280</name>
</gene>